<dbReference type="AlphaFoldDB" id="A0A553GU33"/>
<comment type="caution">
    <text evidence="2">The sequence shown here is derived from an EMBL/GenBank/DDBJ whole genome shotgun (WGS) entry which is preliminary data.</text>
</comment>
<proteinExistence type="predicted"/>
<accession>A0A553GU33</accession>
<feature type="domain" description="A-factor biosynthesis hotdog" evidence="1">
    <location>
        <begin position="13"/>
        <end position="124"/>
    </location>
</feature>
<evidence type="ECO:0000313" key="2">
    <source>
        <dbReference type="EMBL" id="TRX72999.1"/>
    </source>
</evidence>
<dbReference type="RefSeq" id="WP_143490165.1">
    <property type="nucleotide sequence ID" value="NZ_VJOY01000022.1"/>
</dbReference>
<dbReference type="OrthoDB" id="9778690at2"/>
<organism evidence="2 3">
    <name type="scientific">Pseudomonas mangiferae</name>
    <dbReference type="NCBI Taxonomy" id="2593654"/>
    <lineage>
        <taxon>Bacteria</taxon>
        <taxon>Pseudomonadati</taxon>
        <taxon>Pseudomonadota</taxon>
        <taxon>Gammaproteobacteria</taxon>
        <taxon>Pseudomonadales</taxon>
        <taxon>Pseudomonadaceae</taxon>
        <taxon>Pseudomonas</taxon>
    </lineage>
</organism>
<name>A0A553GU33_9PSED</name>
<reference evidence="2 3" key="1">
    <citation type="submission" date="2019-07" db="EMBL/GenBank/DDBJ databases">
        <title>Pseudomonas mangiferae sp. nov., isolated from bark of mango tree in Thailand.</title>
        <authorList>
            <person name="Srisuk N."/>
            <person name="Anurat P."/>
        </authorList>
    </citation>
    <scope>NUCLEOTIDE SEQUENCE [LARGE SCALE GENOMIC DNA]</scope>
    <source>
        <strain evidence="2 3">DMKU_BBB3-04</strain>
    </source>
</reference>
<dbReference type="Pfam" id="PF03756">
    <property type="entry name" value="AfsA"/>
    <property type="match status" value="2"/>
</dbReference>
<dbReference type="Proteomes" id="UP000315235">
    <property type="component" value="Unassembled WGS sequence"/>
</dbReference>
<evidence type="ECO:0000313" key="3">
    <source>
        <dbReference type="Proteomes" id="UP000315235"/>
    </source>
</evidence>
<dbReference type="InterPro" id="IPR005509">
    <property type="entry name" value="AfsA_hotdog_dom"/>
</dbReference>
<sequence length="299" mass="33393">MHSIKDSELHIPERYLRTVPVYAEELELDETDPFFFDHPVDHVPGMLLLDGLLSLAERALNASESTSAIRYVAELQLNFQRFAEKDAAIRLETVVGEGFDGRRRCDLQALQGEAPVCQGHVEFRRSAPAMASRSAGHADAPQVPAPADGVHKHHGENIFITDLHPTEDQRYRARLLPLATSHALHGRQRDRRTTLELVEACRQFSLLLQHRVHATPAGRPFILEAITARFRRAFSREARLDIVARAGQAAGTGNAIQFLELYDGDTPVGELALSGRAVSPRLYARIRQAHRAQTSENRP</sequence>
<protein>
    <recommendedName>
        <fullName evidence="1">A-factor biosynthesis hotdog domain-containing protein</fullName>
    </recommendedName>
</protein>
<feature type="domain" description="A-factor biosynthesis hotdog" evidence="1">
    <location>
        <begin position="150"/>
        <end position="237"/>
    </location>
</feature>
<keyword evidence="3" id="KW-1185">Reference proteome</keyword>
<dbReference type="EMBL" id="VJOY01000022">
    <property type="protein sequence ID" value="TRX72999.1"/>
    <property type="molecule type" value="Genomic_DNA"/>
</dbReference>
<evidence type="ECO:0000259" key="1">
    <source>
        <dbReference type="Pfam" id="PF03756"/>
    </source>
</evidence>
<gene>
    <name evidence="2" type="ORF">FM069_19960</name>
</gene>